<dbReference type="InterPro" id="IPR042276">
    <property type="entry name" value="CapZ_alpha/beta_2"/>
</dbReference>
<evidence type="ECO:0000256" key="5">
    <source>
        <dbReference type="ARBA" id="ARBA00022490"/>
    </source>
</evidence>
<dbReference type="EMBL" id="CAIF01000003">
    <property type="protein sequence ID" value="CCH40667.1"/>
    <property type="molecule type" value="Genomic_DNA"/>
</dbReference>
<comment type="subunit">
    <text evidence="9">Heterodimer of an alpha and a beta subunit.</text>
</comment>
<dbReference type="FunCoup" id="K0KEL4">
    <property type="interactions" value="906"/>
</dbReference>
<dbReference type="GO" id="GO:0030036">
    <property type="term" value="P:actin cytoskeleton organization"/>
    <property type="evidence" value="ECO:0007669"/>
    <property type="project" value="InterPro"/>
</dbReference>
<evidence type="ECO:0000256" key="7">
    <source>
        <dbReference type="ARBA" id="ARBA00023212"/>
    </source>
</evidence>
<dbReference type="FunFam" id="1.20.58.570:FF:000001">
    <property type="entry name" value="F-actin-capping protein subunit beta"/>
    <property type="match status" value="1"/>
</dbReference>
<dbReference type="SUPFAM" id="SSF90096">
    <property type="entry name" value="Subunits of heterodimeric actin filament capping protein Capz"/>
    <property type="match status" value="1"/>
</dbReference>
<dbReference type="PRINTS" id="PR00192">
    <property type="entry name" value="FACTINCAPB"/>
</dbReference>
<dbReference type="PANTHER" id="PTHR10619:SF0">
    <property type="entry name" value="F-ACTIN-CAPPING PROTEIN SUBUNIT BETA ISOFORMS 1 AND 2"/>
    <property type="match status" value="1"/>
</dbReference>
<evidence type="ECO:0000256" key="2">
    <source>
        <dbReference type="ARBA" id="ARBA00006039"/>
    </source>
</evidence>
<proteinExistence type="inferred from homology"/>
<evidence type="ECO:0000256" key="3">
    <source>
        <dbReference type="ARBA" id="ARBA00021859"/>
    </source>
</evidence>
<dbReference type="GO" id="GO:0030479">
    <property type="term" value="C:actin cortical patch"/>
    <property type="evidence" value="ECO:0007669"/>
    <property type="project" value="TreeGrafter"/>
</dbReference>
<dbReference type="InterPro" id="IPR001698">
    <property type="entry name" value="CAPZB"/>
</dbReference>
<reference evidence="10 11" key="1">
    <citation type="journal article" date="2012" name="Eukaryot. Cell">
        <title>Draft genome sequence of Wickerhamomyces ciferrii NRRL Y-1031 F-60-10.</title>
        <authorList>
            <person name="Schneider J."/>
            <person name="Andrea H."/>
            <person name="Blom J."/>
            <person name="Jaenicke S."/>
            <person name="Ruckert C."/>
            <person name="Schorsch C."/>
            <person name="Szczepanowski R."/>
            <person name="Farwick M."/>
            <person name="Goesmann A."/>
            <person name="Puhler A."/>
            <person name="Schaffer S."/>
            <person name="Tauch A."/>
            <person name="Kohler T."/>
            <person name="Brinkrolf K."/>
        </authorList>
    </citation>
    <scope>NUCLEOTIDE SEQUENCE [LARGE SCALE GENOMIC DNA]</scope>
    <source>
        <strain evidence="11">ATCC 14091 / BCRC 22168 / CBS 111 / JCM 3599 / NBRC 0793 / NRRL Y-1031 F-60-10</strain>
    </source>
</reference>
<protein>
    <recommendedName>
        <fullName evidence="3 9">F-actin-capping protein subunit beta</fullName>
    </recommendedName>
</protein>
<evidence type="ECO:0000313" key="10">
    <source>
        <dbReference type="EMBL" id="CCH40667.1"/>
    </source>
</evidence>
<dbReference type="GO" id="GO:0051016">
    <property type="term" value="P:barbed-end actin filament capping"/>
    <property type="evidence" value="ECO:0007669"/>
    <property type="project" value="UniProtKB-UniRule"/>
</dbReference>
<keyword evidence="4 9" id="KW-0117">Actin capping</keyword>
<dbReference type="PANTHER" id="PTHR10619">
    <property type="entry name" value="F-ACTIN-CAPPING PROTEIN SUBUNIT BETA"/>
    <property type="match status" value="1"/>
</dbReference>
<comment type="similarity">
    <text evidence="2 9">Belongs to the F-actin-capping protein beta subunit family.</text>
</comment>
<dbReference type="GO" id="GO:0000902">
    <property type="term" value="P:cell morphogenesis"/>
    <property type="evidence" value="ECO:0007669"/>
    <property type="project" value="TreeGrafter"/>
</dbReference>
<evidence type="ECO:0000256" key="4">
    <source>
        <dbReference type="ARBA" id="ARBA00022467"/>
    </source>
</evidence>
<dbReference type="AlphaFoldDB" id="K0KEL4"/>
<keyword evidence="7 9" id="KW-0206">Cytoskeleton</keyword>
<evidence type="ECO:0000256" key="6">
    <source>
        <dbReference type="ARBA" id="ARBA00023203"/>
    </source>
</evidence>
<evidence type="ECO:0000256" key="9">
    <source>
        <dbReference type="RuleBase" id="RU365078"/>
    </source>
</evidence>
<dbReference type="GO" id="GO:0008290">
    <property type="term" value="C:F-actin capping protein complex"/>
    <property type="evidence" value="ECO:0007669"/>
    <property type="project" value="UniProtKB-UniRule"/>
</dbReference>
<evidence type="ECO:0000256" key="8">
    <source>
        <dbReference type="ARBA" id="ARBA00025389"/>
    </source>
</evidence>
<dbReference type="GO" id="GO:0051015">
    <property type="term" value="F:actin filament binding"/>
    <property type="evidence" value="ECO:0007669"/>
    <property type="project" value="TreeGrafter"/>
</dbReference>
<dbReference type="HOGENOM" id="CLU_045864_1_1_1"/>
<dbReference type="InterPro" id="IPR043175">
    <property type="entry name" value="CAPZB_N"/>
</dbReference>
<dbReference type="InterPro" id="IPR019771">
    <property type="entry name" value="F-actin_capping_bsu_CS"/>
</dbReference>
<name>K0KEL4_WICCF</name>
<accession>K0KEL4</accession>
<keyword evidence="5 9" id="KW-0963">Cytoplasm</keyword>
<keyword evidence="11" id="KW-1185">Reference proteome</keyword>
<dbReference type="Gene3D" id="1.20.58.570">
    <property type="match status" value="1"/>
</dbReference>
<dbReference type="PROSITE" id="PS00231">
    <property type="entry name" value="F_ACTIN_CAPPING_BETA"/>
    <property type="match status" value="1"/>
</dbReference>
<keyword evidence="6 9" id="KW-0009">Actin-binding</keyword>
<sequence>MVSFVRFNPKNISTNLQKITRLNPDLTEELLSSVDVPLSISRDEEDGRKFLICDYNRDLDSYRSPWSNKYYPKLDDEDESPFPSDKLRQLEIYANDSFDVYRDLYYEGGVSSVYFWDQEDEEDSTNDSNFAGVVLLKKSTDNEQGSWDSIHVLEVLVQGSSKATYKLTSTIILDLSNDPKSTSLSGNLIRQTEKTLPITDDQSHIVNIGTLVEEIESKLRNLLQEVYFGKTRDIVGDIRSLQGISSSENDKLKHSELVKGLQGI</sequence>
<dbReference type="Pfam" id="PF01115">
    <property type="entry name" value="F_actin_cap_B"/>
    <property type="match status" value="1"/>
</dbReference>
<gene>
    <name evidence="10" type="ORF">BN7_201</name>
</gene>
<evidence type="ECO:0000256" key="1">
    <source>
        <dbReference type="ARBA" id="ARBA00004245"/>
    </source>
</evidence>
<dbReference type="InterPro" id="IPR037282">
    <property type="entry name" value="CapZ_alpha/beta"/>
</dbReference>
<organism evidence="10 11">
    <name type="scientific">Wickerhamomyces ciferrii (strain ATCC 14091 / BCRC 22168 / CBS 111 / JCM 3599 / NBRC 0793 / NRRL Y-1031 F-60-10)</name>
    <name type="common">Yeast</name>
    <name type="synonym">Pichia ciferrii</name>
    <dbReference type="NCBI Taxonomy" id="1206466"/>
    <lineage>
        <taxon>Eukaryota</taxon>
        <taxon>Fungi</taxon>
        <taxon>Dikarya</taxon>
        <taxon>Ascomycota</taxon>
        <taxon>Saccharomycotina</taxon>
        <taxon>Saccharomycetes</taxon>
        <taxon>Phaffomycetales</taxon>
        <taxon>Wickerhamomycetaceae</taxon>
        <taxon>Wickerhamomyces</taxon>
    </lineage>
</organism>
<dbReference type="InParanoid" id="K0KEL4"/>
<dbReference type="STRING" id="1206466.K0KEL4"/>
<comment type="function">
    <text evidence="8 9">F-actin-capping proteins bind in a Ca(2+)-independent manner to the fast growing ends of actin filaments (barbed end) thereby blocking the exchange of subunits at these ends. Unlike other capping proteins (such as gelsolin and severin), these proteins do not sever actin filaments.</text>
</comment>
<dbReference type="Proteomes" id="UP000009328">
    <property type="component" value="Unassembled WGS sequence"/>
</dbReference>
<evidence type="ECO:0000313" key="11">
    <source>
        <dbReference type="Proteomes" id="UP000009328"/>
    </source>
</evidence>
<comment type="caution">
    <text evidence="10">The sequence shown here is derived from an EMBL/GenBank/DDBJ whole genome shotgun (WGS) entry which is preliminary data.</text>
</comment>
<comment type="subcellular location">
    <subcellularLocation>
        <location evidence="1 9">Cytoplasm</location>
        <location evidence="1 9">Cytoskeleton</location>
    </subcellularLocation>
</comment>
<dbReference type="Gene3D" id="3.90.1150.210">
    <property type="entry name" value="F-actin capping protein, beta subunit"/>
    <property type="match status" value="1"/>
</dbReference>
<dbReference type="eggNOG" id="KOG3174">
    <property type="taxonomic scope" value="Eukaryota"/>
</dbReference>